<dbReference type="PANTHER" id="PTHR44313">
    <property type="entry name" value="DNAJ HOMOLOG SUBFAMILY C MEMBER 17"/>
    <property type="match status" value="1"/>
</dbReference>
<keyword evidence="5" id="KW-0539">Nucleus</keyword>
<reference evidence="7 8" key="1">
    <citation type="submission" date="2023-03" db="EMBL/GenBank/DDBJ databases">
        <title>Mating type loci evolution in Malassezia.</title>
        <authorList>
            <person name="Coelho M.A."/>
        </authorList>
    </citation>
    <scope>NUCLEOTIDE SEQUENCE [LARGE SCALE GENOMIC DNA]</scope>
    <source>
        <strain evidence="7 8">CBS 9725</strain>
    </source>
</reference>
<dbReference type="GO" id="GO:0000390">
    <property type="term" value="P:spliceosomal complex disassembly"/>
    <property type="evidence" value="ECO:0007669"/>
    <property type="project" value="TreeGrafter"/>
</dbReference>
<comment type="subcellular location">
    <subcellularLocation>
        <location evidence="2">Cytoplasm</location>
    </subcellularLocation>
    <subcellularLocation>
        <location evidence="1">Nucleus</location>
    </subcellularLocation>
</comment>
<sequence length="317" mass="35833">MDAGELLDAFALLGLELGATEAEIRTAYRKKSLQLHPDKVRDVDADVAAEKFHQLTVAYEQLLNPSTRADLAQKLEQERARRERHAEFDTRRRQMAADLEAREQQDRVLKQQQAKYARDRQQRIATLREEGRAMRVDKHEKLLSQWQAQSQAIPQKRKAEVEMPSLGAMDTTVLVRFPIEQWNDMGGDALLSDSLNTPLATALSHYGPLSALAVKPPKKKSEVSALATYADIVPAIRAVDEGRALRCTPRLLAETWIAWGEINFKPRSTEPAMANFLKQESIEPIETDTEAFETNLLDSKYESYTIARLHKAAMQAV</sequence>
<evidence type="ECO:0000256" key="1">
    <source>
        <dbReference type="ARBA" id="ARBA00004123"/>
    </source>
</evidence>
<dbReference type="PROSITE" id="PS50076">
    <property type="entry name" value="DNAJ_2"/>
    <property type="match status" value="1"/>
</dbReference>
<dbReference type="InterPro" id="IPR036869">
    <property type="entry name" value="J_dom_sf"/>
</dbReference>
<evidence type="ECO:0000256" key="3">
    <source>
        <dbReference type="ARBA" id="ARBA00022490"/>
    </source>
</evidence>
<name>A0AAJ5YSE4_9BASI</name>
<evidence type="ECO:0000256" key="4">
    <source>
        <dbReference type="ARBA" id="ARBA00023186"/>
    </source>
</evidence>
<proteinExistence type="predicted"/>
<evidence type="ECO:0000259" key="6">
    <source>
        <dbReference type="PROSITE" id="PS50076"/>
    </source>
</evidence>
<keyword evidence="3" id="KW-0963">Cytoplasm</keyword>
<feature type="domain" description="J" evidence="6">
    <location>
        <begin position="8"/>
        <end position="86"/>
    </location>
</feature>
<dbReference type="Proteomes" id="UP001219567">
    <property type="component" value="Chromosome 1"/>
</dbReference>
<organism evidence="7 8">
    <name type="scientific">Malassezia yamatoensis</name>
    <dbReference type="NCBI Taxonomy" id="253288"/>
    <lineage>
        <taxon>Eukaryota</taxon>
        <taxon>Fungi</taxon>
        <taxon>Dikarya</taxon>
        <taxon>Basidiomycota</taxon>
        <taxon>Ustilaginomycotina</taxon>
        <taxon>Malasseziomycetes</taxon>
        <taxon>Malasseziales</taxon>
        <taxon>Malasseziaceae</taxon>
        <taxon>Malassezia</taxon>
    </lineage>
</organism>
<dbReference type="SUPFAM" id="SSF46565">
    <property type="entry name" value="Chaperone J-domain"/>
    <property type="match status" value="1"/>
</dbReference>
<dbReference type="PANTHER" id="PTHR44313:SF1">
    <property type="entry name" value="DNAJ HOMOLOG SUBFAMILY C MEMBER 17"/>
    <property type="match status" value="1"/>
</dbReference>
<gene>
    <name evidence="7" type="ORF">MYAM1_001150</name>
</gene>
<dbReference type="GO" id="GO:0005681">
    <property type="term" value="C:spliceosomal complex"/>
    <property type="evidence" value="ECO:0007669"/>
    <property type="project" value="TreeGrafter"/>
</dbReference>
<dbReference type="Pfam" id="PF00226">
    <property type="entry name" value="DnaJ"/>
    <property type="match status" value="1"/>
</dbReference>
<keyword evidence="4" id="KW-0143">Chaperone</keyword>
<dbReference type="GO" id="GO:0005737">
    <property type="term" value="C:cytoplasm"/>
    <property type="evidence" value="ECO:0007669"/>
    <property type="project" value="UniProtKB-SubCell"/>
</dbReference>
<dbReference type="CDD" id="cd06257">
    <property type="entry name" value="DnaJ"/>
    <property type="match status" value="1"/>
</dbReference>
<evidence type="ECO:0000256" key="5">
    <source>
        <dbReference type="ARBA" id="ARBA00023242"/>
    </source>
</evidence>
<dbReference type="SMART" id="SM00271">
    <property type="entry name" value="DnaJ"/>
    <property type="match status" value="1"/>
</dbReference>
<dbReference type="PRINTS" id="PR00625">
    <property type="entry name" value="JDOMAIN"/>
</dbReference>
<evidence type="ECO:0000256" key="2">
    <source>
        <dbReference type="ARBA" id="ARBA00004496"/>
    </source>
</evidence>
<protein>
    <recommendedName>
        <fullName evidence="6">J domain-containing protein</fullName>
    </recommendedName>
</protein>
<evidence type="ECO:0000313" key="8">
    <source>
        <dbReference type="Proteomes" id="UP001219567"/>
    </source>
</evidence>
<dbReference type="InterPro" id="IPR052094">
    <property type="entry name" value="Pre-mRNA-splicing_ERAD"/>
</dbReference>
<dbReference type="Gene3D" id="1.10.287.110">
    <property type="entry name" value="DnaJ domain"/>
    <property type="match status" value="1"/>
</dbReference>
<dbReference type="InterPro" id="IPR001623">
    <property type="entry name" value="DnaJ_domain"/>
</dbReference>
<accession>A0AAJ5YSE4</accession>
<dbReference type="AlphaFoldDB" id="A0AAJ5YSE4"/>
<dbReference type="EMBL" id="CP119943">
    <property type="protein sequence ID" value="WFC98423.1"/>
    <property type="molecule type" value="Genomic_DNA"/>
</dbReference>
<evidence type="ECO:0000313" key="7">
    <source>
        <dbReference type="EMBL" id="WFC98423.1"/>
    </source>
</evidence>
<keyword evidence="8" id="KW-1185">Reference proteome</keyword>